<keyword evidence="1 6" id="KW-0597">Phosphoprotein</keyword>
<keyword evidence="9" id="KW-1185">Reference proteome</keyword>
<dbReference type="SUPFAM" id="SSF52172">
    <property type="entry name" value="CheY-like"/>
    <property type="match status" value="1"/>
</dbReference>
<feature type="domain" description="Response regulatory" evidence="7">
    <location>
        <begin position="3"/>
        <end position="119"/>
    </location>
</feature>
<dbReference type="InterPro" id="IPR050595">
    <property type="entry name" value="Bact_response_regulator"/>
</dbReference>
<dbReference type="RefSeq" id="WP_160617004.1">
    <property type="nucleotide sequence ID" value="NZ_WTYR01000001.1"/>
</dbReference>
<dbReference type="GO" id="GO:0000160">
    <property type="term" value="P:phosphorelay signal transduction system"/>
    <property type="evidence" value="ECO:0007669"/>
    <property type="project" value="UniProtKB-KW"/>
</dbReference>
<proteinExistence type="predicted"/>
<sequence length="127" mass="13810">MAYILVADDDDILAELVQFRLEGSGHEVQIAEDGEAALEQTRARTPDLIVLDSMMPILSGPEVLRTLRAEERFAKIPVLMLTARNGQEDIVGALRGGASEYMTKPFIPEELLARVEKLLASAASSDG</sequence>
<dbReference type="Proteomes" id="UP000429229">
    <property type="component" value="Unassembled WGS sequence"/>
</dbReference>
<dbReference type="Gene3D" id="3.40.50.2300">
    <property type="match status" value="1"/>
</dbReference>
<keyword evidence="4" id="KW-0238">DNA-binding</keyword>
<keyword evidence="3" id="KW-0805">Transcription regulation</keyword>
<accession>A0A6I4U6A2</accession>
<dbReference type="CDD" id="cd17574">
    <property type="entry name" value="REC_OmpR"/>
    <property type="match status" value="1"/>
</dbReference>
<comment type="caution">
    <text evidence="8">The sequence shown here is derived from an EMBL/GenBank/DDBJ whole genome shotgun (WGS) entry which is preliminary data.</text>
</comment>
<keyword evidence="5" id="KW-0804">Transcription</keyword>
<dbReference type="SMART" id="SM00448">
    <property type="entry name" value="REC"/>
    <property type="match status" value="1"/>
</dbReference>
<gene>
    <name evidence="8" type="ORF">GRI68_09415</name>
</gene>
<dbReference type="PANTHER" id="PTHR44591:SF3">
    <property type="entry name" value="RESPONSE REGULATORY DOMAIN-CONTAINING PROTEIN"/>
    <property type="match status" value="1"/>
</dbReference>
<evidence type="ECO:0000256" key="4">
    <source>
        <dbReference type="ARBA" id="ARBA00023125"/>
    </source>
</evidence>
<evidence type="ECO:0000256" key="2">
    <source>
        <dbReference type="ARBA" id="ARBA00023012"/>
    </source>
</evidence>
<dbReference type="PANTHER" id="PTHR44591">
    <property type="entry name" value="STRESS RESPONSE REGULATOR PROTEIN 1"/>
    <property type="match status" value="1"/>
</dbReference>
<dbReference type="EMBL" id="WTYR01000001">
    <property type="protein sequence ID" value="MXP10393.1"/>
    <property type="molecule type" value="Genomic_DNA"/>
</dbReference>
<evidence type="ECO:0000256" key="5">
    <source>
        <dbReference type="ARBA" id="ARBA00023163"/>
    </source>
</evidence>
<reference evidence="8 9" key="1">
    <citation type="submission" date="2019-12" db="EMBL/GenBank/DDBJ databases">
        <title>Genomic-based taxomic classification of the family Erythrobacteraceae.</title>
        <authorList>
            <person name="Xu L."/>
        </authorList>
    </citation>
    <scope>NUCLEOTIDE SEQUENCE [LARGE SCALE GENOMIC DNA]</scope>
    <source>
        <strain evidence="8 9">LMG 29519</strain>
    </source>
</reference>
<evidence type="ECO:0000259" key="7">
    <source>
        <dbReference type="PROSITE" id="PS50110"/>
    </source>
</evidence>
<evidence type="ECO:0000256" key="3">
    <source>
        <dbReference type="ARBA" id="ARBA00023015"/>
    </source>
</evidence>
<dbReference type="GO" id="GO:0003677">
    <property type="term" value="F:DNA binding"/>
    <property type="evidence" value="ECO:0007669"/>
    <property type="project" value="UniProtKB-KW"/>
</dbReference>
<dbReference type="Pfam" id="PF00072">
    <property type="entry name" value="Response_reg"/>
    <property type="match status" value="1"/>
</dbReference>
<name>A0A6I4U6A2_9SPHN</name>
<dbReference type="InterPro" id="IPR001789">
    <property type="entry name" value="Sig_transdc_resp-reg_receiver"/>
</dbReference>
<dbReference type="InterPro" id="IPR011006">
    <property type="entry name" value="CheY-like_superfamily"/>
</dbReference>
<dbReference type="PROSITE" id="PS50110">
    <property type="entry name" value="RESPONSE_REGULATORY"/>
    <property type="match status" value="1"/>
</dbReference>
<dbReference type="AlphaFoldDB" id="A0A6I4U6A2"/>
<evidence type="ECO:0000256" key="1">
    <source>
        <dbReference type="ARBA" id="ARBA00022553"/>
    </source>
</evidence>
<organism evidence="8 9">
    <name type="scientific">Alteriqipengyuania halimionae</name>
    <dbReference type="NCBI Taxonomy" id="1926630"/>
    <lineage>
        <taxon>Bacteria</taxon>
        <taxon>Pseudomonadati</taxon>
        <taxon>Pseudomonadota</taxon>
        <taxon>Alphaproteobacteria</taxon>
        <taxon>Sphingomonadales</taxon>
        <taxon>Erythrobacteraceae</taxon>
        <taxon>Alteriqipengyuania</taxon>
    </lineage>
</organism>
<evidence type="ECO:0000256" key="6">
    <source>
        <dbReference type="PROSITE-ProRule" id="PRU00169"/>
    </source>
</evidence>
<evidence type="ECO:0000313" key="8">
    <source>
        <dbReference type="EMBL" id="MXP10393.1"/>
    </source>
</evidence>
<protein>
    <submittedName>
        <fullName evidence="8">Response regulator</fullName>
    </submittedName>
</protein>
<feature type="modified residue" description="4-aspartylphosphate" evidence="6">
    <location>
        <position position="52"/>
    </location>
</feature>
<dbReference type="OrthoDB" id="9786548at2"/>
<keyword evidence="2" id="KW-0902">Two-component regulatory system</keyword>
<dbReference type="FunFam" id="3.40.50.2300:FF:000001">
    <property type="entry name" value="DNA-binding response regulator PhoB"/>
    <property type="match status" value="1"/>
</dbReference>
<evidence type="ECO:0000313" key="9">
    <source>
        <dbReference type="Proteomes" id="UP000429229"/>
    </source>
</evidence>